<proteinExistence type="predicted"/>
<reference evidence="1" key="1">
    <citation type="submission" date="2021-05" db="EMBL/GenBank/DDBJ databases">
        <title>Comparative genomics of three Colletotrichum scovillei strains and genetic complementation revealed genes involved fungal growth and virulence on chili pepper.</title>
        <authorList>
            <person name="Hsieh D.-K."/>
            <person name="Chuang S.-C."/>
            <person name="Chen C.-Y."/>
            <person name="Chao Y.-T."/>
            <person name="Lu M.-Y.J."/>
            <person name="Lee M.-H."/>
            <person name="Shih M.-C."/>
        </authorList>
    </citation>
    <scope>NUCLEOTIDE SEQUENCE</scope>
    <source>
        <strain evidence="1">Coll-153</strain>
    </source>
</reference>
<gene>
    <name evidence="1" type="ORF">JMJ77_002142</name>
</gene>
<keyword evidence="2" id="KW-1185">Reference proteome</keyword>
<evidence type="ECO:0000313" key="1">
    <source>
        <dbReference type="EMBL" id="KAG7051521.1"/>
    </source>
</evidence>
<dbReference type="Proteomes" id="UP000699042">
    <property type="component" value="Unassembled WGS sequence"/>
</dbReference>
<protein>
    <submittedName>
        <fullName evidence="1">Uncharacterized protein</fullName>
    </submittedName>
</protein>
<evidence type="ECO:0000313" key="2">
    <source>
        <dbReference type="Proteomes" id="UP000699042"/>
    </source>
</evidence>
<dbReference type="EMBL" id="JAESDN010000004">
    <property type="protein sequence ID" value="KAG7051521.1"/>
    <property type="molecule type" value="Genomic_DNA"/>
</dbReference>
<comment type="caution">
    <text evidence="1">The sequence shown here is derived from an EMBL/GenBank/DDBJ whole genome shotgun (WGS) entry which is preliminary data.</text>
</comment>
<dbReference type="AlphaFoldDB" id="A0A9P7RA55"/>
<organism evidence="1 2">
    <name type="scientific">Colletotrichum scovillei</name>
    <dbReference type="NCBI Taxonomy" id="1209932"/>
    <lineage>
        <taxon>Eukaryota</taxon>
        <taxon>Fungi</taxon>
        <taxon>Dikarya</taxon>
        <taxon>Ascomycota</taxon>
        <taxon>Pezizomycotina</taxon>
        <taxon>Sordariomycetes</taxon>
        <taxon>Hypocreomycetidae</taxon>
        <taxon>Glomerellales</taxon>
        <taxon>Glomerellaceae</taxon>
        <taxon>Colletotrichum</taxon>
        <taxon>Colletotrichum acutatum species complex</taxon>
    </lineage>
</organism>
<name>A0A9P7RA55_9PEZI</name>
<accession>A0A9P7RA55</accession>
<sequence length="94" mass="10950">MSWREVFSSEQLNTVSSCLSYQSQDHLKQAQQAALSCWLLWHGWNRSSYFVDLHQFFKPPVDIPRLQCIPDRSISCRRVCTSFGVKIQTAQERG</sequence>